<dbReference type="EMBL" id="BK032682">
    <property type="protein sequence ID" value="DAF54812.1"/>
    <property type="molecule type" value="Genomic_DNA"/>
</dbReference>
<organism evidence="2">
    <name type="scientific">Siphoviridae sp. ctqPo10</name>
    <dbReference type="NCBI Taxonomy" id="2827948"/>
    <lineage>
        <taxon>Viruses</taxon>
        <taxon>Duplodnaviria</taxon>
        <taxon>Heunggongvirae</taxon>
        <taxon>Uroviricota</taxon>
        <taxon>Caudoviricetes</taxon>
    </lineage>
</organism>
<keyword evidence="1" id="KW-1133">Transmembrane helix</keyword>
<feature type="transmembrane region" description="Helical" evidence="1">
    <location>
        <begin position="21"/>
        <end position="41"/>
    </location>
</feature>
<evidence type="ECO:0000313" key="2">
    <source>
        <dbReference type="EMBL" id="DAF54812.1"/>
    </source>
</evidence>
<sequence>MSVHLTIPSSHKLNRKKIYYFLIRQTNIFYLFIAFINKIYFKTIPCLYHCVISTSSSYTPF</sequence>
<keyword evidence="1" id="KW-0812">Transmembrane</keyword>
<proteinExistence type="predicted"/>
<protein>
    <submittedName>
        <fullName evidence="2">Uncharacterized protein</fullName>
    </submittedName>
</protein>
<reference evidence="2" key="1">
    <citation type="journal article" date="2021" name="Proc. Natl. Acad. Sci. U.S.A.">
        <title>A Catalog of Tens of Thousands of Viruses from Human Metagenomes Reveals Hidden Associations with Chronic Diseases.</title>
        <authorList>
            <person name="Tisza M.J."/>
            <person name="Buck C.B."/>
        </authorList>
    </citation>
    <scope>NUCLEOTIDE SEQUENCE</scope>
    <source>
        <strain evidence="2">CtqPo10</strain>
    </source>
</reference>
<keyword evidence="1" id="KW-0472">Membrane</keyword>
<evidence type="ECO:0000256" key="1">
    <source>
        <dbReference type="SAM" id="Phobius"/>
    </source>
</evidence>
<name>A0A8S5SUT5_9CAUD</name>
<accession>A0A8S5SUT5</accession>